<protein>
    <submittedName>
        <fullName evidence="1">Uncharacterized protein</fullName>
    </submittedName>
</protein>
<dbReference type="GeneID" id="87926633"/>
<name>A0ABR0H6Q4_9PEZI</name>
<comment type="caution">
    <text evidence="1">The sequence shown here is derived from an EMBL/GenBank/DDBJ whole genome shotgun (WGS) entry which is preliminary data.</text>
</comment>
<accession>A0ABR0H6Q4</accession>
<evidence type="ECO:0000313" key="1">
    <source>
        <dbReference type="EMBL" id="KAK4663660.1"/>
    </source>
</evidence>
<organism evidence="1 2">
    <name type="scientific">Podospora pseudopauciseta</name>
    <dbReference type="NCBI Taxonomy" id="2093780"/>
    <lineage>
        <taxon>Eukaryota</taxon>
        <taxon>Fungi</taxon>
        <taxon>Dikarya</taxon>
        <taxon>Ascomycota</taxon>
        <taxon>Pezizomycotina</taxon>
        <taxon>Sordariomycetes</taxon>
        <taxon>Sordariomycetidae</taxon>
        <taxon>Sordariales</taxon>
        <taxon>Podosporaceae</taxon>
        <taxon>Podospora</taxon>
    </lineage>
</organism>
<keyword evidence="2" id="KW-1185">Reference proteome</keyword>
<dbReference type="EMBL" id="JAFFHB010000008">
    <property type="protein sequence ID" value="KAK4663660.1"/>
    <property type="molecule type" value="Genomic_DNA"/>
</dbReference>
<dbReference type="Proteomes" id="UP001326199">
    <property type="component" value="Unassembled WGS sequence"/>
</dbReference>
<evidence type="ECO:0000313" key="2">
    <source>
        <dbReference type="Proteomes" id="UP001326199"/>
    </source>
</evidence>
<reference evidence="1 2" key="1">
    <citation type="journal article" date="2023" name="bioRxiv">
        <title>High-quality genome assemblies of four members of thePodospora anserinaspecies complex.</title>
        <authorList>
            <person name="Ament-Velasquez S.L."/>
            <person name="Vogan A.A."/>
            <person name="Wallerman O."/>
            <person name="Hartmann F."/>
            <person name="Gautier V."/>
            <person name="Silar P."/>
            <person name="Giraud T."/>
            <person name="Johannesson H."/>
        </authorList>
    </citation>
    <scope>NUCLEOTIDE SEQUENCE [LARGE SCALE GENOMIC DNA]</scope>
    <source>
        <strain evidence="1 2">CBS 411.78</strain>
    </source>
</reference>
<proteinExistence type="predicted"/>
<sequence>MEVYLPLNGESEGDVHNLSTTSSFEIHSCQHSARYCSLNDVFRCIPRLFYVQDFYLACSKLAFTYSRIWTSVVLYIERTHLRVIPMCLLNWTTTYLPAEPRLQSIKSPLWSGQHQDYLIG</sequence>
<dbReference type="RefSeq" id="XP_062763626.1">
    <property type="nucleotide sequence ID" value="XM_062906398.1"/>
</dbReference>
<gene>
    <name evidence="1" type="ORF">QC763_0100830</name>
</gene>